<protein>
    <recommendedName>
        <fullName evidence="5">GPI anchored protein</fullName>
    </recommendedName>
</protein>
<feature type="compositionally biased region" description="Low complexity" evidence="1">
    <location>
        <begin position="40"/>
        <end position="76"/>
    </location>
</feature>
<dbReference type="Proteomes" id="UP000235023">
    <property type="component" value="Unassembled WGS sequence"/>
</dbReference>
<evidence type="ECO:0000313" key="4">
    <source>
        <dbReference type="Proteomes" id="UP000235023"/>
    </source>
</evidence>
<gene>
    <name evidence="3" type="ORF">BDW42DRAFT_176358</name>
</gene>
<organism evidence="3 4">
    <name type="scientific">Aspergillus taichungensis</name>
    <dbReference type="NCBI Taxonomy" id="482145"/>
    <lineage>
        <taxon>Eukaryota</taxon>
        <taxon>Fungi</taxon>
        <taxon>Dikarya</taxon>
        <taxon>Ascomycota</taxon>
        <taxon>Pezizomycotina</taxon>
        <taxon>Eurotiomycetes</taxon>
        <taxon>Eurotiomycetidae</taxon>
        <taxon>Eurotiales</taxon>
        <taxon>Aspergillaceae</taxon>
        <taxon>Aspergillus</taxon>
        <taxon>Aspergillus subgen. Circumdati</taxon>
    </lineage>
</organism>
<feature type="compositionally biased region" description="Polar residues" evidence="1">
    <location>
        <begin position="77"/>
        <end position="102"/>
    </location>
</feature>
<reference evidence="4" key="1">
    <citation type="submission" date="2017-12" db="EMBL/GenBank/DDBJ databases">
        <authorList>
            <consortium name="DOE Joint Genome Institute"/>
            <person name="Mondo S.J."/>
            <person name="Kjaerbolling I."/>
            <person name="Vesth T.C."/>
            <person name="Frisvad J.C."/>
            <person name="Nybo J.L."/>
            <person name="Theobald S."/>
            <person name="Kuo A."/>
            <person name="Bowyer P."/>
            <person name="Matsuda Y."/>
            <person name="Lyhne E.K."/>
            <person name="Kogle M.E."/>
            <person name="Clum A."/>
            <person name="Lipzen A."/>
            <person name="Salamov A."/>
            <person name="Ngan C.Y."/>
            <person name="Daum C."/>
            <person name="Chiniquy J."/>
            <person name="Barry K."/>
            <person name="LaButti K."/>
            <person name="Haridas S."/>
            <person name="Simmons B.A."/>
            <person name="Magnuson J.K."/>
            <person name="Mortensen U.H."/>
            <person name="Larsen T.O."/>
            <person name="Grigoriev I.V."/>
            <person name="Baker S.E."/>
            <person name="Andersen M.R."/>
            <person name="Nordberg H.P."/>
            <person name="Cantor M.N."/>
            <person name="Hua S.X."/>
        </authorList>
    </citation>
    <scope>NUCLEOTIDE SEQUENCE [LARGE SCALE GENOMIC DNA]</scope>
    <source>
        <strain evidence="4">IBT 19404</strain>
    </source>
</reference>
<sequence>MQLTKALCIATAALAPLALAQEAPAPETVTYELLRVADLTSTTAPPSSTSTSTSAPITSSSTATPTSSFATPTSTPIWGSSSSVGRTPTKSASTPIASNSLPHTGDAASMTRSPGVLAAVVMAAAAFVF</sequence>
<keyword evidence="4" id="KW-1185">Reference proteome</keyword>
<feature type="chain" id="PRO_5014407791" description="GPI anchored protein" evidence="2">
    <location>
        <begin position="21"/>
        <end position="129"/>
    </location>
</feature>
<dbReference type="AlphaFoldDB" id="A0A2J5HKN1"/>
<evidence type="ECO:0000256" key="1">
    <source>
        <dbReference type="SAM" id="MobiDB-lite"/>
    </source>
</evidence>
<name>A0A2J5HKN1_9EURO</name>
<dbReference type="EMBL" id="KZ559590">
    <property type="protein sequence ID" value="PLN77707.1"/>
    <property type="molecule type" value="Genomic_DNA"/>
</dbReference>
<keyword evidence="2" id="KW-0732">Signal</keyword>
<feature type="signal peptide" evidence="2">
    <location>
        <begin position="1"/>
        <end position="20"/>
    </location>
</feature>
<evidence type="ECO:0008006" key="5">
    <source>
        <dbReference type="Google" id="ProtNLM"/>
    </source>
</evidence>
<dbReference type="OrthoDB" id="4510468at2759"/>
<evidence type="ECO:0000313" key="3">
    <source>
        <dbReference type="EMBL" id="PLN77707.1"/>
    </source>
</evidence>
<feature type="region of interest" description="Disordered" evidence="1">
    <location>
        <begin position="40"/>
        <end position="106"/>
    </location>
</feature>
<evidence type="ECO:0000256" key="2">
    <source>
        <dbReference type="SAM" id="SignalP"/>
    </source>
</evidence>
<proteinExistence type="predicted"/>
<accession>A0A2J5HKN1</accession>